<gene>
    <name evidence="1" type="ORF">Sradi_3833300</name>
</gene>
<protein>
    <submittedName>
        <fullName evidence="1">Uncharacterized protein</fullName>
    </submittedName>
</protein>
<organism evidence="1">
    <name type="scientific">Sesamum radiatum</name>
    <name type="common">Black benniseed</name>
    <dbReference type="NCBI Taxonomy" id="300843"/>
    <lineage>
        <taxon>Eukaryota</taxon>
        <taxon>Viridiplantae</taxon>
        <taxon>Streptophyta</taxon>
        <taxon>Embryophyta</taxon>
        <taxon>Tracheophyta</taxon>
        <taxon>Spermatophyta</taxon>
        <taxon>Magnoliopsida</taxon>
        <taxon>eudicotyledons</taxon>
        <taxon>Gunneridae</taxon>
        <taxon>Pentapetalae</taxon>
        <taxon>asterids</taxon>
        <taxon>lamiids</taxon>
        <taxon>Lamiales</taxon>
        <taxon>Pedaliaceae</taxon>
        <taxon>Sesamum</taxon>
    </lineage>
</organism>
<evidence type="ECO:0000313" key="1">
    <source>
        <dbReference type="EMBL" id="KAL0361488.1"/>
    </source>
</evidence>
<name>A0AAW2Q153_SESRA</name>
<dbReference type="AlphaFoldDB" id="A0AAW2Q153"/>
<reference evidence="1" key="1">
    <citation type="submission" date="2020-06" db="EMBL/GenBank/DDBJ databases">
        <authorList>
            <person name="Li T."/>
            <person name="Hu X."/>
            <person name="Zhang T."/>
            <person name="Song X."/>
            <person name="Zhang H."/>
            <person name="Dai N."/>
            <person name="Sheng W."/>
            <person name="Hou X."/>
            <person name="Wei L."/>
        </authorList>
    </citation>
    <scope>NUCLEOTIDE SEQUENCE</scope>
    <source>
        <strain evidence="1">G02</strain>
        <tissue evidence="1">Leaf</tissue>
    </source>
</reference>
<dbReference type="EMBL" id="JACGWJ010000016">
    <property type="protein sequence ID" value="KAL0361488.1"/>
    <property type="molecule type" value="Genomic_DNA"/>
</dbReference>
<reference evidence="1" key="2">
    <citation type="journal article" date="2024" name="Plant">
        <title>Genomic evolution and insights into agronomic trait innovations of Sesamum species.</title>
        <authorList>
            <person name="Miao H."/>
            <person name="Wang L."/>
            <person name="Qu L."/>
            <person name="Liu H."/>
            <person name="Sun Y."/>
            <person name="Le M."/>
            <person name="Wang Q."/>
            <person name="Wei S."/>
            <person name="Zheng Y."/>
            <person name="Lin W."/>
            <person name="Duan Y."/>
            <person name="Cao H."/>
            <person name="Xiong S."/>
            <person name="Wang X."/>
            <person name="Wei L."/>
            <person name="Li C."/>
            <person name="Ma Q."/>
            <person name="Ju M."/>
            <person name="Zhao R."/>
            <person name="Li G."/>
            <person name="Mu C."/>
            <person name="Tian Q."/>
            <person name="Mei H."/>
            <person name="Zhang T."/>
            <person name="Gao T."/>
            <person name="Zhang H."/>
        </authorList>
    </citation>
    <scope>NUCLEOTIDE SEQUENCE</scope>
    <source>
        <strain evidence="1">G02</strain>
    </source>
</reference>
<sequence length="109" mass="11911">MCGRAGGTVIEQSFDCRCNGSKSSGGGWSPAPLGAMTALVWNYRGLEAVSTVRKLRKYVSEMRPIIMFLSEMKCGQSIFERVREWLDMFVIGVPSKVKSGGLALCGIQE</sequence>
<proteinExistence type="predicted"/>
<comment type="caution">
    <text evidence="1">The sequence shown here is derived from an EMBL/GenBank/DDBJ whole genome shotgun (WGS) entry which is preliminary data.</text>
</comment>
<accession>A0AAW2Q153</accession>